<feature type="binding site" description="via carbamate group" evidence="1">
    <location>
        <position position="164"/>
    </location>
    <ligand>
        <name>Zn(2+)</name>
        <dbReference type="ChEBI" id="CHEBI:29105"/>
        <label>1</label>
    </ligand>
</feature>
<evidence type="ECO:0000313" key="4">
    <source>
        <dbReference type="EMBL" id="SFL71685.1"/>
    </source>
</evidence>
<dbReference type="GO" id="GO:0019213">
    <property type="term" value="F:deacetylase activity"/>
    <property type="evidence" value="ECO:0007669"/>
    <property type="project" value="InterPro"/>
</dbReference>
<feature type="binding site" evidence="1">
    <location>
        <position position="197"/>
    </location>
    <ligand>
        <name>Zn(2+)</name>
        <dbReference type="ChEBI" id="CHEBI:29105"/>
        <label>2</label>
    </ligand>
</feature>
<evidence type="ECO:0000256" key="1">
    <source>
        <dbReference type="PIRSR" id="PIRSR039004-1"/>
    </source>
</evidence>
<gene>
    <name evidence="4" type="ORF">SAMN05192568_100953</name>
</gene>
<dbReference type="Gene3D" id="2.30.40.10">
    <property type="entry name" value="Urease, subunit C, domain 1"/>
    <property type="match status" value="1"/>
</dbReference>
<sequence length="379" mass="40345">MQHDLILKGARVIDPSQNHDGLCDVAFAEGRVSGFGRDLVAGPGTQVREMGGAIVTPGLIDLHTHVYWGGTSIGIDADEFCRTSGVTTSVDTGSAGPGNFAGFRTHVIDRSEARILAYLHVSFAGIYAFSKTIMVGESQDPRLMAPREALEVAEANRDVIIGIKVRVGRNSSGDQGTAPLNIALQVAEETGLPLMAHIDEPPPSYEEVLAMLRPGDVLTHAFRPFPNSPVTAQGAVKPALREARARGVLFDIGHGKGSFAFKTARAMLAGGFLPDTISSDVHQLCIDGPAFDQVTTMSKMLCLGMSLHEVIAASTVNAAVAVKRMEYGTLKVGALGDATVLSVQDGAFDYVDTRGEHMTGAQRIFSEGVVLRGRWWHPV</sequence>
<dbReference type="EMBL" id="FOTK01000009">
    <property type="protein sequence ID" value="SFL71685.1"/>
    <property type="molecule type" value="Genomic_DNA"/>
</dbReference>
<keyword evidence="1" id="KW-0862">Zinc</keyword>
<dbReference type="InterPro" id="IPR020043">
    <property type="entry name" value="Deacetylase_Atu3266-like"/>
</dbReference>
<dbReference type="Gene3D" id="3.20.20.140">
    <property type="entry name" value="Metal-dependent hydrolases"/>
    <property type="match status" value="1"/>
</dbReference>
<dbReference type="GO" id="GO:0046872">
    <property type="term" value="F:metal ion binding"/>
    <property type="evidence" value="ECO:0007669"/>
    <property type="project" value="UniProtKB-KW"/>
</dbReference>
<dbReference type="GO" id="GO:0016810">
    <property type="term" value="F:hydrolase activity, acting on carbon-nitrogen (but not peptide) bonds"/>
    <property type="evidence" value="ECO:0007669"/>
    <property type="project" value="InterPro"/>
</dbReference>
<organism evidence="4 5">
    <name type="scientific">Methylobacterium pseudosasicola</name>
    <dbReference type="NCBI Taxonomy" id="582667"/>
    <lineage>
        <taxon>Bacteria</taxon>
        <taxon>Pseudomonadati</taxon>
        <taxon>Pseudomonadota</taxon>
        <taxon>Alphaproteobacteria</taxon>
        <taxon>Hyphomicrobiales</taxon>
        <taxon>Methylobacteriaceae</taxon>
        <taxon>Methylobacterium</taxon>
    </lineage>
</organism>
<dbReference type="SUPFAM" id="SSF51556">
    <property type="entry name" value="Metallo-dependent hydrolases"/>
    <property type="match status" value="1"/>
</dbReference>
<feature type="binding site" evidence="1">
    <location>
        <position position="280"/>
    </location>
    <ligand>
        <name>Zn(2+)</name>
        <dbReference type="ChEBI" id="CHEBI:29105"/>
        <label>1</label>
    </ligand>
</feature>
<reference evidence="5" key="1">
    <citation type="submission" date="2016-10" db="EMBL/GenBank/DDBJ databases">
        <authorList>
            <person name="Varghese N."/>
            <person name="Submissions S."/>
        </authorList>
    </citation>
    <scope>NUCLEOTIDE SEQUENCE [LARGE SCALE GENOMIC DNA]</scope>
    <source>
        <strain evidence="5">BL36</strain>
    </source>
</reference>
<accession>A0A1I4JYQ1</accession>
<evidence type="ECO:0000256" key="2">
    <source>
        <dbReference type="PIRSR" id="PIRSR039004-2"/>
    </source>
</evidence>
<feature type="binding site" evidence="1">
    <location>
        <position position="63"/>
    </location>
    <ligand>
        <name>Zn(2+)</name>
        <dbReference type="ChEBI" id="CHEBI:29105"/>
        <label>1</label>
    </ligand>
</feature>
<protein>
    <submittedName>
        <fullName evidence="4">Dihydroorotase</fullName>
    </submittedName>
</protein>
<dbReference type="AlphaFoldDB" id="A0A1I4JYQ1"/>
<evidence type="ECO:0000313" key="5">
    <source>
        <dbReference type="Proteomes" id="UP000199048"/>
    </source>
</evidence>
<dbReference type="RefSeq" id="WP_092040070.1">
    <property type="nucleotide sequence ID" value="NZ_FOTK01000009.1"/>
</dbReference>
<dbReference type="STRING" id="582667.SAMN05192568_100953"/>
<dbReference type="InterPro" id="IPR011059">
    <property type="entry name" value="Metal-dep_hydrolase_composite"/>
</dbReference>
<proteinExistence type="predicted"/>
<dbReference type="PIRSF" id="PIRSF039004">
    <property type="entry name" value="ADE_EF_0837"/>
    <property type="match status" value="1"/>
</dbReference>
<feature type="modified residue" description="N6-carboxylysine" evidence="2">
    <location>
        <position position="164"/>
    </location>
</feature>
<name>A0A1I4JYQ1_9HYPH</name>
<keyword evidence="1" id="KW-0479">Metal-binding</keyword>
<dbReference type="SUPFAM" id="SSF51338">
    <property type="entry name" value="Composite domain of metallo-dependent hydrolases"/>
    <property type="match status" value="1"/>
</dbReference>
<evidence type="ECO:0000256" key="3">
    <source>
        <dbReference type="PIRSR" id="PIRSR039004-3"/>
    </source>
</evidence>
<feature type="site" description="Transition state stabilizer" evidence="3">
    <location>
        <position position="166"/>
    </location>
</feature>
<feature type="binding site" description="via carbamate group" evidence="1">
    <location>
        <position position="164"/>
    </location>
    <ligand>
        <name>Zn(2+)</name>
        <dbReference type="ChEBI" id="CHEBI:29105"/>
        <label>2</label>
    </ligand>
</feature>
<keyword evidence="5" id="KW-1185">Reference proteome</keyword>
<dbReference type="Proteomes" id="UP000199048">
    <property type="component" value="Unassembled WGS sequence"/>
</dbReference>
<feature type="binding site" evidence="1">
    <location>
        <position position="65"/>
    </location>
    <ligand>
        <name>Zn(2+)</name>
        <dbReference type="ChEBI" id="CHEBI:29105"/>
        <label>1</label>
    </ligand>
</feature>
<dbReference type="NCBIfam" id="NF006689">
    <property type="entry name" value="PRK09237.1"/>
    <property type="match status" value="1"/>
</dbReference>
<dbReference type="OrthoDB" id="9796020at2"/>
<dbReference type="PANTHER" id="PTHR42717:SF1">
    <property type="entry name" value="IMIDAZOLONEPROPIONASE AND RELATED AMIDOHYDROLASES"/>
    <property type="match status" value="1"/>
</dbReference>
<dbReference type="PANTHER" id="PTHR42717">
    <property type="entry name" value="DIHYDROOROTASE-RELATED"/>
    <property type="match status" value="1"/>
</dbReference>
<feature type="binding site" evidence="1">
    <location>
        <position position="220"/>
    </location>
    <ligand>
        <name>Zn(2+)</name>
        <dbReference type="ChEBI" id="CHEBI:29105"/>
        <label>2</label>
    </ligand>
</feature>
<dbReference type="InterPro" id="IPR032466">
    <property type="entry name" value="Metal_Hydrolase"/>
</dbReference>